<proteinExistence type="predicted"/>
<evidence type="ECO:0000313" key="3">
    <source>
        <dbReference type="Proteomes" id="UP000248054"/>
    </source>
</evidence>
<gene>
    <name evidence="2" type="ORF">DFQ11_10467</name>
</gene>
<organism evidence="2 3">
    <name type="scientific">Winogradskyella epiphytica</name>
    <dbReference type="NCBI Taxonomy" id="262005"/>
    <lineage>
        <taxon>Bacteria</taxon>
        <taxon>Pseudomonadati</taxon>
        <taxon>Bacteroidota</taxon>
        <taxon>Flavobacteriia</taxon>
        <taxon>Flavobacteriales</taxon>
        <taxon>Flavobacteriaceae</taxon>
        <taxon>Winogradskyella</taxon>
    </lineage>
</organism>
<feature type="transmembrane region" description="Helical" evidence="1">
    <location>
        <begin position="7"/>
        <end position="28"/>
    </location>
</feature>
<evidence type="ECO:0008006" key="4">
    <source>
        <dbReference type="Google" id="ProtNLM"/>
    </source>
</evidence>
<evidence type="ECO:0000313" key="2">
    <source>
        <dbReference type="EMBL" id="PYE80701.1"/>
    </source>
</evidence>
<comment type="caution">
    <text evidence="2">The sequence shown here is derived from an EMBL/GenBank/DDBJ whole genome shotgun (WGS) entry which is preliminary data.</text>
</comment>
<keyword evidence="1" id="KW-0812">Transmembrane</keyword>
<reference evidence="2 3" key="1">
    <citation type="submission" date="2018-06" db="EMBL/GenBank/DDBJ databases">
        <title>Genomic Encyclopedia of Type Strains, Phase III (KMG-III): the genomes of soil and plant-associated and newly described type strains.</title>
        <authorList>
            <person name="Whitman W."/>
        </authorList>
    </citation>
    <scope>NUCLEOTIDE SEQUENCE [LARGE SCALE GENOMIC DNA]</scope>
    <source>
        <strain evidence="2 3">CECT 7945</strain>
    </source>
</reference>
<keyword evidence="1" id="KW-0472">Membrane</keyword>
<sequence length="183" mass="20768">METFITTLIQLVSLIKLILIISPLLFFLNCSPEDSVLQDNNEVQTYLPIQSLYTTSSLIAENNLYGNGQEGINEEHYLITSNDTWIRLMHQLNTVNDVTSTFTETNIDFNEFQVIAVFDEIQNSGGHRVNMELLWNEDNISVRVIKTGPEGNATSVITQPFQIIKIPTSNLPIVFDHVHTTRL</sequence>
<dbReference type="Proteomes" id="UP000248054">
    <property type="component" value="Unassembled WGS sequence"/>
</dbReference>
<evidence type="ECO:0000256" key="1">
    <source>
        <dbReference type="SAM" id="Phobius"/>
    </source>
</evidence>
<dbReference type="RefSeq" id="WP_110475837.1">
    <property type="nucleotide sequence ID" value="NZ_BMWQ01000004.1"/>
</dbReference>
<protein>
    <recommendedName>
        <fullName evidence="4">Protease stability complex PrcB-like protein</fullName>
    </recommendedName>
</protein>
<name>A0A2V4XRZ0_9FLAO</name>
<dbReference type="OrthoDB" id="1447404at2"/>
<keyword evidence="3" id="KW-1185">Reference proteome</keyword>
<dbReference type="EMBL" id="QJTD01000004">
    <property type="protein sequence ID" value="PYE80701.1"/>
    <property type="molecule type" value="Genomic_DNA"/>
</dbReference>
<keyword evidence="1" id="KW-1133">Transmembrane helix</keyword>
<accession>A0A2V4XRZ0</accession>
<dbReference type="AlphaFoldDB" id="A0A2V4XRZ0"/>